<comment type="caution">
    <text evidence="3">The sequence shown here is derived from an EMBL/GenBank/DDBJ whole genome shotgun (WGS) entry which is preliminary data.</text>
</comment>
<organism evidence="3">
    <name type="scientific">bioreactor metagenome</name>
    <dbReference type="NCBI Taxonomy" id="1076179"/>
    <lineage>
        <taxon>unclassified sequences</taxon>
        <taxon>metagenomes</taxon>
        <taxon>ecological metagenomes</taxon>
    </lineage>
</organism>
<evidence type="ECO:0000259" key="2">
    <source>
        <dbReference type="Pfam" id="PF06429"/>
    </source>
</evidence>
<evidence type="ECO:0000313" key="3">
    <source>
        <dbReference type="EMBL" id="MPM77271.1"/>
    </source>
</evidence>
<proteinExistence type="inferred from homology"/>
<evidence type="ECO:0000256" key="1">
    <source>
        <dbReference type="ARBA" id="ARBA00009677"/>
    </source>
</evidence>
<dbReference type="AlphaFoldDB" id="A0A645CJZ1"/>
<dbReference type="InterPro" id="IPR010930">
    <property type="entry name" value="Flg_bb/hook_C_dom"/>
</dbReference>
<reference evidence="3" key="1">
    <citation type="submission" date="2019-08" db="EMBL/GenBank/DDBJ databases">
        <authorList>
            <person name="Kucharzyk K."/>
            <person name="Murdoch R.W."/>
            <person name="Higgins S."/>
            <person name="Loffler F."/>
        </authorList>
    </citation>
    <scope>NUCLEOTIDE SEQUENCE</scope>
</reference>
<dbReference type="Pfam" id="PF06429">
    <property type="entry name" value="Flg_bbr_C"/>
    <property type="match status" value="1"/>
</dbReference>
<protein>
    <recommendedName>
        <fullName evidence="2">Flagellar basal-body/hook protein C-terminal domain-containing protein</fullName>
    </recommendedName>
</protein>
<sequence length="101" mass="10289">MSDKDGKSTVEGLGQKIGVFTFASPMGLTPAGNNLSQESPVSGAAKAMEGAAVRQGALEGSGVDLAGEMTKMLAAQRSFQVSARMVKAADEIEETANGLRA</sequence>
<dbReference type="EMBL" id="VSSQ01027831">
    <property type="protein sequence ID" value="MPM77271.1"/>
    <property type="molecule type" value="Genomic_DNA"/>
</dbReference>
<gene>
    <name evidence="3" type="ORF">SDC9_124272</name>
</gene>
<dbReference type="InterPro" id="IPR037925">
    <property type="entry name" value="FlgE/F/G-like"/>
</dbReference>
<dbReference type="SUPFAM" id="SSF117143">
    <property type="entry name" value="Flagellar hook protein flgE"/>
    <property type="match status" value="1"/>
</dbReference>
<name>A0A645CJZ1_9ZZZZ</name>
<comment type="similarity">
    <text evidence="1">Belongs to the flagella basal body rod proteins family.</text>
</comment>
<accession>A0A645CJZ1</accession>
<feature type="domain" description="Flagellar basal-body/hook protein C-terminal" evidence="2">
    <location>
        <begin position="54"/>
        <end position="99"/>
    </location>
</feature>